<accession>A0ABQ6HA10</accession>
<feature type="domain" description="MalQ N-terminal beta-sandwich" evidence="11">
    <location>
        <begin position="65"/>
        <end position="160"/>
    </location>
</feature>
<evidence type="ECO:0000313" key="12">
    <source>
        <dbReference type="EMBL" id="GLX84289.1"/>
    </source>
</evidence>
<evidence type="ECO:0000256" key="5">
    <source>
        <dbReference type="ARBA" id="ARBA00022676"/>
    </source>
</evidence>
<organism evidence="12 13">
    <name type="scientific">Thalassotalea loyana</name>
    <dbReference type="NCBI Taxonomy" id="280483"/>
    <lineage>
        <taxon>Bacteria</taxon>
        <taxon>Pseudomonadati</taxon>
        <taxon>Pseudomonadota</taxon>
        <taxon>Gammaproteobacteria</taxon>
        <taxon>Alteromonadales</taxon>
        <taxon>Colwelliaceae</taxon>
        <taxon>Thalassotalea</taxon>
    </lineage>
</organism>
<dbReference type="PANTHER" id="PTHR32438:SF5">
    <property type="entry name" value="4-ALPHA-GLUCANOTRANSFERASE DPE1, CHLOROPLASTIC_AMYLOPLASTIC"/>
    <property type="match status" value="1"/>
</dbReference>
<dbReference type="InterPro" id="IPR003385">
    <property type="entry name" value="Glyco_hydro_77"/>
</dbReference>
<keyword evidence="7 10" id="KW-0119">Carbohydrate metabolism</keyword>
<evidence type="ECO:0000256" key="7">
    <source>
        <dbReference type="ARBA" id="ARBA00023277"/>
    </source>
</evidence>
<evidence type="ECO:0000256" key="4">
    <source>
        <dbReference type="ARBA" id="ARBA00020295"/>
    </source>
</evidence>
<protein>
    <recommendedName>
        <fullName evidence="4 10">4-alpha-glucanotransferase</fullName>
        <ecNumber evidence="3 10">2.4.1.25</ecNumber>
    </recommendedName>
    <alternativeName>
        <fullName evidence="8 10">Amylomaltase</fullName>
    </alternativeName>
    <alternativeName>
        <fullName evidence="9 10">Disproportionating enzyme</fullName>
    </alternativeName>
</protein>
<dbReference type="InterPro" id="IPR048458">
    <property type="entry name" value="MalQ_N"/>
</dbReference>
<gene>
    <name evidence="12" type="primary">malQ</name>
    <name evidence="12" type="ORF">tloyanaT_05410</name>
</gene>
<evidence type="ECO:0000256" key="8">
    <source>
        <dbReference type="ARBA" id="ARBA00031423"/>
    </source>
</evidence>
<dbReference type="RefSeq" id="WP_284295834.1">
    <property type="nucleotide sequence ID" value="NZ_BSSV01000001.1"/>
</dbReference>
<comment type="caution">
    <text evidence="12">The sequence shown here is derived from an EMBL/GenBank/DDBJ whole genome shotgun (WGS) entry which is preliminary data.</text>
</comment>
<dbReference type="InterPro" id="IPR017853">
    <property type="entry name" value="GH"/>
</dbReference>
<dbReference type="NCBIfam" id="TIGR00217">
    <property type="entry name" value="malQ"/>
    <property type="match status" value="1"/>
</dbReference>
<dbReference type="Gene3D" id="3.20.20.80">
    <property type="entry name" value="Glycosidases"/>
    <property type="match status" value="1"/>
</dbReference>
<comment type="catalytic activity">
    <reaction evidence="1 10">
        <text>Transfers a segment of a (1-&gt;4)-alpha-D-glucan to a new position in an acceptor, which may be glucose or a (1-&gt;4)-alpha-D-glucan.</text>
        <dbReference type="EC" id="2.4.1.25"/>
    </reaction>
</comment>
<dbReference type="Pfam" id="PF02446">
    <property type="entry name" value="Glyco_hydro_77"/>
    <property type="match status" value="1"/>
</dbReference>
<dbReference type="Proteomes" id="UP001157134">
    <property type="component" value="Unassembled WGS sequence"/>
</dbReference>
<reference evidence="12 13" key="1">
    <citation type="submission" date="2023-03" db="EMBL/GenBank/DDBJ databases">
        <title>Thalassotalea loyana LMG 22536T draft genome sequence.</title>
        <authorList>
            <person name="Sawabe T."/>
        </authorList>
    </citation>
    <scope>NUCLEOTIDE SEQUENCE [LARGE SCALE GENOMIC DNA]</scope>
    <source>
        <strain evidence="12 13">LMG 22536</strain>
    </source>
</reference>
<keyword evidence="6 10" id="KW-0808">Transferase</keyword>
<keyword evidence="5 10" id="KW-0328">Glycosyltransferase</keyword>
<name>A0ABQ6HA10_9GAMM</name>
<evidence type="ECO:0000259" key="11">
    <source>
        <dbReference type="Pfam" id="PF21226"/>
    </source>
</evidence>
<proteinExistence type="inferred from homology"/>
<evidence type="ECO:0000256" key="10">
    <source>
        <dbReference type="RuleBase" id="RU361207"/>
    </source>
</evidence>
<comment type="similarity">
    <text evidence="2 10">Belongs to the disproportionating enzyme family.</text>
</comment>
<dbReference type="Pfam" id="PF21226">
    <property type="entry name" value="MalQ_N"/>
    <property type="match status" value="1"/>
</dbReference>
<dbReference type="SUPFAM" id="SSF51445">
    <property type="entry name" value="(Trans)glycosidases"/>
    <property type="match status" value="1"/>
</dbReference>
<evidence type="ECO:0000313" key="13">
    <source>
        <dbReference type="Proteomes" id="UP001157134"/>
    </source>
</evidence>
<evidence type="ECO:0000256" key="2">
    <source>
        <dbReference type="ARBA" id="ARBA00005684"/>
    </source>
</evidence>
<evidence type="ECO:0000256" key="1">
    <source>
        <dbReference type="ARBA" id="ARBA00000439"/>
    </source>
</evidence>
<evidence type="ECO:0000256" key="9">
    <source>
        <dbReference type="ARBA" id="ARBA00031501"/>
    </source>
</evidence>
<dbReference type="EMBL" id="BSSV01000001">
    <property type="protein sequence ID" value="GLX84289.1"/>
    <property type="molecule type" value="Genomic_DNA"/>
</dbReference>
<dbReference type="PANTHER" id="PTHR32438">
    <property type="entry name" value="4-ALPHA-GLUCANOTRANSFERASE DPE1, CHLOROPLASTIC/AMYLOPLASTIC"/>
    <property type="match status" value="1"/>
</dbReference>
<sequence>MNLIEKLADLVGFHRNYIDAFGNQVNAKDEARQALLKAMGYNIEQDEAIAQSIAELEQQPWRKILPQVHIAKSEEHHHEIAVTFEQGVADSFAWTITTEDGTEHSSQVNLSELRQGDSANFDGAVFTQYFLGLPRVADGYHELVVNYGSQTDSCHLIFAPQTCYSPNEAADFKMWGFAAQLYSLQSETNWGMGDYSDLTKLVKGAALRGASAIGLNPLHPLYQNNPAHRSPYSPTSRCFLNTQYIDVTAAPFYAETKAAQDLVSSKEFQDKIAFARSTELLDYPAVADVKYQVLELLYNEFLAQNDTTLVAEFEAFKQANEEGLTRHATFEALYEHFRKLDFNAYGWTKWPEAYQNPHSTEVSEFKTQNQERIGYFMYLQWLAHRQLLNAQNTAKADGMPVGLYLDLAVGCDGSGVDVWSDKDVYVAGASVGAPPDLLNTLGQDWGLTPINPVALKLQGYQPLVRALRSNMQYAGALRIDHILGLMRQYWVAPGMKADEGVFITYPLEDILRIIALESRRSQCVVIGEDLGTVPDGFGDIMQAHGLLSYKVLFFETWESGLFMRPEMYPEQSMVTVSTHDLPTLAGWWTGRDLEWRQKLNLYPNEQMGIDDRNNRVADRDHLLAALNDMQVMDMSKSPEKSPAKMNRELSLAVQKYMALAPSRIQLIPLEDALENVEQVNIPGTIDEHPNWLQRIPVTFEQLWNNEAMNDICQTMQQARPKNT</sequence>
<dbReference type="EC" id="2.4.1.25" evidence="3 10"/>
<evidence type="ECO:0000256" key="3">
    <source>
        <dbReference type="ARBA" id="ARBA00012560"/>
    </source>
</evidence>
<keyword evidence="13" id="KW-1185">Reference proteome</keyword>
<evidence type="ECO:0000256" key="6">
    <source>
        <dbReference type="ARBA" id="ARBA00022679"/>
    </source>
</evidence>